<evidence type="ECO:0000313" key="3">
    <source>
        <dbReference type="Proteomes" id="UP000191039"/>
    </source>
</evidence>
<gene>
    <name evidence="2" type="ORF">BV510_14730</name>
</gene>
<feature type="transmembrane region" description="Helical" evidence="1">
    <location>
        <begin position="114"/>
        <end position="138"/>
    </location>
</feature>
<dbReference type="Proteomes" id="UP000191039">
    <property type="component" value="Unassembled WGS sequence"/>
</dbReference>
<keyword evidence="1" id="KW-0812">Transmembrane</keyword>
<protein>
    <submittedName>
        <fullName evidence="2">Sodium:proton antiporter</fullName>
    </submittedName>
</protein>
<proteinExistence type="predicted"/>
<evidence type="ECO:0000256" key="1">
    <source>
        <dbReference type="SAM" id="Phobius"/>
    </source>
</evidence>
<dbReference type="STRING" id="1801.BRW64_17790"/>
<dbReference type="InterPro" id="IPR046291">
    <property type="entry name" value="DUF6328"/>
</dbReference>
<comment type="caution">
    <text evidence="2">The sequence shown here is derived from an EMBL/GenBank/DDBJ whole genome shotgun (WGS) entry which is preliminary data.</text>
</comment>
<keyword evidence="1" id="KW-1133">Transmembrane helix</keyword>
<reference evidence="2 3" key="1">
    <citation type="submission" date="2016-09" db="EMBL/GenBank/DDBJ databases">
        <title>genome sequences of unsequenced Mycobacteria.</title>
        <authorList>
            <person name="Greninger A.L."/>
            <person name="Jerome K.R."/>
            <person name="Mcnair B."/>
            <person name="Wallis C."/>
            <person name="Fang F."/>
        </authorList>
    </citation>
    <scope>NUCLEOTIDE SEQUENCE [LARGE SCALE GENOMIC DNA]</scope>
    <source>
        <strain evidence="2 3">BM1</strain>
    </source>
</reference>
<name>A0A1Q4HA78_9MYCO</name>
<dbReference type="AlphaFoldDB" id="A0A1Q4HA78"/>
<keyword evidence="1" id="KW-0472">Membrane</keyword>
<dbReference type="EMBL" id="MIJD01000144">
    <property type="protein sequence ID" value="OPE53609.1"/>
    <property type="molecule type" value="Genomic_DNA"/>
</dbReference>
<accession>A0A1Q4HA78</accession>
<sequence>MGREVDVDRLEPDRRWNEKARHETSTQRLDRNWSSLLQELRVVQTGVQLLTGLLLTLPFHDGFEDLRAELRIVYLYTVACSIGATALLIAPIGIHRSMFRRHRLDVVVTTAHHLANAGILLLGLTLSGVMVLIFGAVLDLHAGIVAGLCTALGIVLCWLVLPVGLRALAGPPQSSQPADTDPDPAR</sequence>
<dbReference type="Pfam" id="PF19853">
    <property type="entry name" value="DUF6328"/>
    <property type="match status" value="1"/>
</dbReference>
<organism evidence="2 3">
    <name type="scientific">Mycolicibacterium diernhoferi</name>
    <dbReference type="NCBI Taxonomy" id="1801"/>
    <lineage>
        <taxon>Bacteria</taxon>
        <taxon>Bacillati</taxon>
        <taxon>Actinomycetota</taxon>
        <taxon>Actinomycetes</taxon>
        <taxon>Mycobacteriales</taxon>
        <taxon>Mycobacteriaceae</taxon>
        <taxon>Mycolicibacterium</taxon>
    </lineage>
</organism>
<feature type="transmembrane region" description="Helical" evidence="1">
    <location>
        <begin position="72"/>
        <end position="94"/>
    </location>
</feature>
<evidence type="ECO:0000313" key="2">
    <source>
        <dbReference type="EMBL" id="OPE53609.1"/>
    </source>
</evidence>
<feature type="transmembrane region" description="Helical" evidence="1">
    <location>
        <begin position="144"/>
        <end position="165"/>
    </location>
</feature>